<dbReference type="Proteomes" id="UP001218218">
    <property type="component" value="Unassembled WGS sequence"/>
</dbReference>
<dbReference type="EMBL" id="JARIHO010000032">
    <property type="protein sequence ID" value="KAJ7334931.1"/>
    <property type="molecule type" value="Genomic_DNA"/>
</dbReference>
<organism evidence="2 3">
    <name type="scientific">Mycena albidolilacea</name>
    <dbReference type="NCBI Taxonomy" id="1033008"/>
    <lineage>
        <taxon>Eukaryota</taxon>
        <taxon>Fungi</taxon>
        <taxon>Dikarya</taxon>
        <taxon>Basidiomycota</taxon>
        <taxon>Agaricomycotina</taxon>
        <taxon>Agaricomycetes</taxon>
        <taxon>Agaricomycetidae</taxon>
        <taxon>Agaricales</taxon>
        <taxon>Marasmiineae</taxon>
        <taxon>Mycenaceae</taxon>
        <taxon>Mycena</taxon>
    </lineage>
</organism>
<reference evidence="2" key="1">
    <citation type="submission" date="2023-03" db="EMBL/GenBank/DDBJ databases">
        <title>Massive genome expansion in bonnet fungi (Mycena s.s.) driven by repeated elements and novel gene families across ecological guilds.</title>
        <authorList>
            <consortium name="Lawrence Berkeley National Laboratory"/>
            <person name="Harder C.B."/>
            <person name="Miyauchi S."/>
            <person name="Viragh M."/>
            <person name="Kuo A."/>
            <person name="Thoen E."/>
            <person name="Andreopoulos B."/>
            <person name="Lu D."/>
            <person name="Skrede I."/>
            <person name="Drula E."/>
            <person name="Henrissat B."/>
            <person name="Morin E."/>
            <person name="Kohler A."/>
            <person name="Barry K."/>
            <person name="LaButti K."/>
            <person name="Morin E."/>
            <person name="Salamov A."/>
            <person name="Lipzen A."/>
            <person name="Mereny Z."/>
            <person name="Hegedus B."/>
            <person name="Baldrian P."/>
            <person name="Stursova M."/>
            <person name="Weitz H."/>
            <person name="Taylor A."/>
            <person name="Grigoriev I.V."/>
            <person name="Nagy L.G."/>
            <person name="Martin F."/>
            <person name="Kauserud H."/>
        </authorList>
    </citation>
    <scope>NUCLEOTIDE SEQUENCE</scope>
    <source>
        <strain evidence="2">CBHHK002</strain>
    </source>
</reference>
<feature type="compositionally biased region" description="Polar residues" evidence="1">
    <location>
        <begin position="1"/>
        <end position="21"/>
    </location>
</feature>
<sequence length="293" mass="31322">MDSTTAAGKSLSTDRTATSPGPSIATALPATSPTGTTQASTLATTMTPPAPLKDCLGGTAACTFIPTSTARSNYAEMTPLSLPLENCNDSNVTVTGHFSGAVTVTDNWSVEVEAGTGFSLPGLLEIGLNVKTSFEKGKEIEMEQAFDYPIPPNTKAALVGSASFIGIFGSMEMNYRGSDSQTVNNVVYFKSAENPNPVGLLMTVGCDQPWPVWNATPAVPTTIWPESRDGETVERGEERCSRGIAEWVPLPTMAARANATARATVDFMTFWRFLYSTPVTRDTYENFRIFEAL</sequence>
<evidence type="ECO:0000313" key="3">
    <source>
        <dbReference type="Proteomes" id="UP001218218"/>
    </source>
</evidence>
<feature type="compositionally biased region" description="Low complexity" evidence="1">
    <location>
        <begin position="34"/>
        <end position="45"/>
    </location>
</feature>
<gene>
    <name evidence="2" type="ORF">DFH08DRAFT_939627</name>
</gene>
<protein>
    <submittedName>
        <fullName evidence="2">Uncharacterized protein</fullName>
    </submittedName>
</protein>
<evidence type="ECO:0000256" key="1">
    <source>
        <dbReference type="SAM" id="MobiDB-lite"/>
    </source>
</evidence>
<keyword evidence="3" id="KW-1185">Reference proteome</keyword>
<proteinExistence type="predicted"/>
<evidence type="ECO:0000313" key="2">
    <source>
        <dbReference type="EMBL" id="KAJ7334931.1"/>
    </source>
</evidence>
<accession>A0AAD6ZR54</accession>
<name>A0AAD6ZR54_9AGAR</name>
<feature type="region of interest" description="Disordered" evidence="1">
    <location>
        <begin position="1"/>
        <end position="45"/>
    </location>
</feature>
<dbReference type="AlphaFoldDB" id="A0AAD6ZR54"/>
<comment type="caution">
    <text evidence="2">The sequence shown here is derived from an EMBL/GenBank/DDBJ whole genome shotgun (WGS) entry which is preliminary data.</text>
</comment>